<protein>
    <submittedName>
        <fullName evidence="10">FtsX-like permease family protein</fullName>
    </submittedName>
</protein>
<feature type="transmembrane region" description="Helical" evidence="7">
    <location>
        <begin position="32"/>
        <end position="52"/>
    </location>
</feature>
<evidence type="ECO:0000256" key="6">
    <source>
        <dbReference type="SAM" id="Coils"/>
    </source>
</evidence>
<dbReference type="PANTHER" id="PTHR30287:SF1">
    <property type="entry name" value="INNER MEMBRANE PROTEIN"/>
    <property type="match status" value="1"/>
</dbReference>
<keyword evidence="3 7" id="KW-0812">Transmembrane</keyword>
<feature type="transmembrane region" description="Helical" evidence="7">
    <location>
        <begin position="433"/>
        <end position="454"/>
    </location>
</feature>
<keyword evidence="6" id="KW-0175">Coiled coil</keyword>
<accession>A0ABY6D3J8</accession>
<keyword evidence="11" id="KW-1185">Reference proteome</keyword>
<evidence type="ECO:0000256" key="7">
    <source>
        <dbReference type="SAM" id="Phobius"/>
    </source>
</evidence>
<name>A0ABY6D3J8_9BACT</name>
<evidence type="ECO:0000313" key="10">
    <source>
        <dbReference type="EMBL" id="UXX80726.1"/>
    </source>
</evidence>
<dbReference type="InterPro" id="IPR038766">
    <property type="entry name" value="Membrane_comp_ABC_pdt"/>
</dbReference>
<feature type="transmembrane region" description="Helical" evidence="7">
    <location>
        <begin position="403"/>
        <end position="427"/>
    </location>
</feature>
<keyword evidence="4 7" id="KW-1133">Transmembrane helix</keyword>
<feature type="transmembrane region" description="Helical" evidence="7">
    <location>
        <begin position="486"/>
        <end position="508"/>
    </location>
</feature>
<evidence type="ECO:0000256" key="3">
    <source>
        <dbReference type="ARBA" id="ARBA00022692"/>
    </source>
</evidence>
<evidence type="ECO:0000259" key="8">
    <source>
        <dbReference type="Pfam" id="PF02687"/>
    </source>
</evidence>
<evidence type="ECO:0000256" key="2">
    <source>
        <dbReference type="ARBA" id="ARBA00022475"/>
    </source>
</evidence>
<feature type="domain" description="MacB-like periplasmic core" evidence="9">
    <location>
        <begin position="33"/>
        <end position="235"/>
    </location>
</feature>
<dbReference type="InterPro" id="IPR003838">
    <property type="entry name" value="ABC3_permease_C"/>
</dbReference>
<dbReference type="Pfam" id="PF12704">
    <property type="entry name" value="MacB_PCD"/>
    <property type="match status" value="1"/>
</dbReference>
<feature type="transmembrane region" description="Helical" evidence="7">
    <location>
        <begin position="312"/>
        <end position="337"/>
    </location>
</feature>
<organism evidence="10 11">
    <name type="scientific">Reichenbachiella carrageenanivorans</name>
    <dbReference type="NCBI Taxonomy" id="2979869"/>
    <lineage>
        <taxon>Bacteria</taxon>
        <taxon>Pseudomonadati</taxon>
        <taxon>Bacteroidota</taxon>
        <taxon>Cytophagia</taxon>
        <taxon>Cytophagales</taxon>
        <taxon>Reichenbachiellaceae</taxon>
        <taxon>Reichenbachiella</taxon>
    </lineage>
</organism>
<feature type="domain" description="ABC3 transporter permease C-terminal" evidence="8">
    <location>
        <begin position="270"/>
        <end position="389"/>
    </location>
</feature>
<reference evidence="10" key="1">
    <citation type="submission" date="2022-10" db="EMBL/GenBank/DDBJ databases">
        <title>Comparative genomics and taxonomic characterization of three novel marine species of genus Reichenbachiella exhibiting antioxidant and polysaccharide degradation activities.</title>
        <authorList>
            <person name="Muhammad N."/>
            <person name="Lee Y.-J."/>
            <person name="Ko J."/>
            <person name="Kim S.-G."/>
        </authorList>
    </citation>
    <scope>NUCLEOTIDE SEQUENCE</scope>
    <source>
        <strain evidence="10">Wsw4-B4</strain>
    </source>
</reference>
<evidence type="ECO:0000259" key="9">
    <source>
        <dbReference type="Pfam" id="PF12704"/>
    </source>
</evidence>
<dbReference type="RefSeq" id="WP_263052455.1">
    <property type="nucleotide sequence ID" value="NZ_CP106735.1"/>
</dbReference>
<evidence type="ECO:0000313" key="11">
    <source>
        <dbReference type="Proteomes" id="UP001062165"/>
    </source>
</evidence>
<feature type="transmembrane region" description="Helical" evidence="7">
    <location>
        <begin position="815"/>
        <end position="837"/>
    </location>
</feature>
<feature type="transmembrane region" description="Helical" evidence="7">
    <location>
        <begin position="727"/>
        <end position="751"/>
    </location>
</feature>
<dbReference type="PANTHER" id="PTHR30287">
    <property type="entry name" value="MEMBRANE COMPONENT OF PREDICTED ABC SUPERFAMILY METABOLITE UPTAKE TRANSPORTER"/>
    <property type="match status" value="1"/>
</dbReference>
<keyword evidence="5 7" id="KW-0472">Membrane</keyword>
<proteinExistence type="predicted"/>
<feature type="domain" description="ABC3 transporter permease C-terminal" evidence="8">
    <location>
        <begin position="730"/>
        <end position="843"/>
    </location>
</feature>
<sequence>MDSQISVPTKKYSKSWLLKMAWRDSRRSRSKLLLFTISIAIGIAALVAINSFKRNLDEEIQLQAKALLGADLEVYSKQPFTTEQAALIDSLGEEKSGQTRFGSMVYFPRTDGTRLVQVRGIRGLFPYYGKIETEPHWAAGDLTNGDYALVDEKLMLQFNVEIGDEIRIGKLTLEIRGKLKNVPGQSGISTAVAPVVYITQHNAYQSGLITKGSRATHSVFYKYPTEATADEVITQYEARLKALDLKYETVEERKKDTSEAFANLSIFLNLAAFIALLLGSIGVAGAVHIYLKEKNKSVAILRCLGVKSKQAFYIYLYQVLFMGLMGSVIGTALGLGLQYYLPRLLGEILPFSFEPKIFWIVVVEGICLGLIIAVLFALIPLIRLGEISPLQSIRATFESDHSSVDQSTIVVFSLVTLFLFGFAYFQIGEWKQAALFVLGLGVTFGLLALIARGLMALAKKFSIRASSFLVKQGIANLHRPNNQSTILLLTIGICAVLISTLLFSRYILVEQITLTGADERPNMVLFDIQTDQRDALKALTSDYDLPVIQDVPIVTMRLKEINGINKKLAEKDSLPNLPAWVFNREYRVTFRDTLIDSETLTEGQLQSKVEQPEDTIYVSVSEGFAQSREWKIGDELLFNVQGALIKAYIGSFRKVDWRRVQTNFLIVFPTGVLEHAPQFHVLVTKVDASDVSARFQQAVVRLFPNVSIIDLELILKTVEDILNKVSFAINFMAGFSVLTGLIVLAGSVVLSKTQRVQESVLLRTIGARSYQIFWITCIEYFALGAIASLAGLVLAHSFSWLLAKFVFENDFLVSYYHTFLIFISITFGTILIGLFNIRPVLRKRPLEILRKEI</sequence>
<evidence type="ECO:0000256" key="4">
    <source>
        <dbReference type="ARBA" id="ARBA00022989"/>
    </source>
</evidence>
<feature type="coiled-coil region" evidence="6">
    <location>
        <begin position="233"/>
        <end position="260"/>
    </location>
</feature>
<dbReference type="EMBL" id="CP106735">
    <property type="protein sequence ID" value="UXX80726.1"/>
    <property type="molecule type" value="Genomic_DNA"/>
</dbReference>
<dbReference type="InterPro" id="IPR025857">
    <property type="entry name" value="MacB_PCD"/>
</dbReference>
<feature type="transmembrane region" description="Helical" evidence="7">
    <location>
        <begin position="266"/>
        <end position="291"/>
    </location>
</feature>
<comment type="subcellular location">
    <subcellularLocation>
        <location evidence="1">Cell membrane</location>
        <topology evidence="1">Multi-pass membrane protein</topology>
    </subcellularLocation>
</comment>
<gene>
    <name evidence="10" type="ORF">N7E81_06390</name>
</gene>
<feature type="transmembrane region" description="Helical" evidence="7">
    <location>
        <begin position="357"/>
        <end position="382"/>
    </location>
</feature>
<feature type="transmembrane region" description="Helical" evidence="7">
    <location>
        <begin position="772"/>
        <end position="795"/>
    </location>
</feature>
<keyword evidence="2" id="KW-1003">Cell membrane</keyword>
<evidence type="ECO:0000256" key="5">
    <source>
        <dbReference type="ARBA" id="ARBA00023136"/>
    </source>
</evidence>
<dbReference type="Pfam" id="PF02687">
    <property type="entry name" value="FtsX"/>
    <property type="match status" value="2"/>
</dbReference>
<dbReference type="Proteomes" id="UP001062165">
    <property type="component" value="Chromosome"/>
</dbReference>
<evidence type="ECO:0000256" key="1">
    <source>
        <dbReference type="ARBA" id="ARBA00004651"/>
    </source>
</evidence>